<dbReference type="EMBL" id="CP061799">
    <property type="protein sequence ID" value="QTA78049.1"/>
    <property type="molecule type" value="Genomic_DNA"/>
</dbReference>
<keyword evidence="2" id="KW-1133">Transmembrane helix</keyword>
<gene>
    <name evidence="5" type="ORF">dnl_02580</name>
</gene>
<dbReference type="SUPFAM" id="SSF53955">
    <property type="entry name" value="Lysozyme-like"/>
    <property type="match status" value="1"/>
</dbReference>
<keyword evidence="2" id="KW-0812">Transmembrane</keyword>
<evidence type="ECO:0000259" key="4">
    <source>
        <dbReference type="Pfam" id="PF13511"/>
    </source>
</evidence>
<comment type="similarity">
    <text evidence="1">Belongs to the transglycosylase Slt family.</text>
</comment>
<evidence type="ECO:0000313" key="6">
    <source>
        <dbReference type="Proteomes" id="UP000663720"/>
    </source>
</evidence>
<dbReference type="PANTHER" id="PTHR37423">
    <property type="entry name" value="SOLUBLE LYTIC MUREIN TRANSGLYCOSYLASE-RELATED"/>
    <property type="match status" value="1"/>
</dbReference>
<name>A0A975B3D1_9BACT</name>
<dbReference type="GO" id="GO:0016020">
    <property type="term" value="C:membrane"/>
    <property type="evidence" value="ECO:0007669"/>
    <property type="project" value="InterPro"/>
</dbReference>
<evidence type="ECO:0000313" key="5">
    <source>
        <dbReference type="EMBL" id="QTA78049.1"/>
    </source>
</evidence>
<dbReference type="KEGG" id="dli:dnl_02580"/>
<organism evidence="5 6">
    <name type="scientific">Desulfonema limicola</name>
    <dbReference type="NCBI Taxonomy" id="45656"/>
    <lineage>
        <taxon>Bacteria</taxon>
        <taxon>Pseudomonadati</taxon>
        <taxon>Thermodesulfobacteriota</taxon>
        <taxon>Desulfobacteria</taxon>
        <taxon>Desulfobacterales</taxon>
        <taxon>Desulfococcaceae</taxon>
        <taxon>Desulfonema</taxon>
    </lineage>
</organism>
<proteinExistence type="inferred from homology"/>
<dbReference type="CDD" id="cd00254">
    <property type="entry name" value="LT-like"/>
    <property type="match status" value="1"/>
</dbReference>
<dbReference type="RefSeq" id="WP_246514845.1">
    <property type="nucleotide sequence ID" value="NZ_CP061799.1"/>
</dbReference>
<keyword evidence="6" id="KW-1185">Reference proteome</keyword>
<feature type="transmembrane region" description="Helical" evidence="2">
    <location>
        <begin position="9"/>
        <end position="29"/>
    </location>
</feature>
<feature type="domain" description="DUF4124" evidence="4">
    <location>
        <begin position="22"/>
        <end position="51"/>
    </location>
</feature>
<dbReference type="InterPro" id="IPR023346">
    <property type="entry name" value="Lysozyme-like_dom_sf"/>
</dbReference>
<dbReference type="AlphaFoldDB" id="A0A975B3D1"/>
<dbReference type="Gene3D" id="1.10.530.10">
    <property type="match status" value="1"/>
</dbReference>
<sequence length="199" mass="23013">MMNIFKKYIYILIYLIVFFILFSNIAVYADIFKYVDENGVMHFTNAPTSSRYKVFIQDKPFGSFFTTNKYDHYISLAAEAHGVAFPLLKAIIKAESNFNPRAVSRKGAQGLMQLMPDTAKSLNVYDPFDPWENIMGGTKYFKMLLNRFDGKLQLALAGYNAGPNRVEQHKGIPPFQETQNYVKKVLQYYYRLKKSQPHS</sequence>
<feature type="domain" description="Transglycosylase SLT" evidence="3">
    <location>
        <begin position="73"/>
        <end position="181"/>
    </location>
</feature>
<dbReference type="GO" id="GO:0000270">
    <property type="term" value="P:peptidoglycan metabolic process"/>
    <property type="evidence" value="ECO:0007669"/>
    <property type="project" value="InterPro"/>
</dbReference>
<evidence type="ECO:0000256" key="1">
    <source>
        <dbReference type="ARBA" id="ARBA00007734"/>
    </source>
</evidence>
<keyword evidence="2" id="KW-0472">Membrane</keyword>
<dbReference type="PROSITE" id="PS00922">
    <property type="entry name" value="TRANSGLYCOSYLASE"/>
    <property type="match status" value="1"/>
</dbReference>
<dbReference type="Pfam" id="PF01464">
    <property type="entry name" value="SLT"/>
    <property type="match status" value="1"/>
</dbReference>
<accession>A0A975B3D1</accession>
<dbReference type="InterPro" id="IPR000189">
    <property type="entry name" value="Transglyc_AS"/>
</dbReference>
<reference evidence="5" key="1">
    <citation type="journal article" date="2021" name="Microb. Physiol.">
        <title>Proteogenomic Insights into the Physiology of Marine, Sulfate-Reducing, Filamentous Desulfonema limicola and Desulfonema magnum.</title>
        <authorList>
            <person name="Schnaars V."/>
            <person name="Wohlbrand L."/>
            <person name="Scheve S."/>
            <person name="Hinrichs C."/>
            <person name="Reinhardt R."/>
            <person name="Rabus R."/>
        </authorList>
    </citation>
    <scope>NUCLEOTIDE SEQUENCE</scope>
    <source>
        <strain evidence="5">5ac10</strain>
    </source>
</reference>
<dbReference type="Proteomes" id="UP000663720">
    <property type="component" value="Chromosome"/>
</dbReference>
<evidence type="ECO:0000256" key="2">
    <source>
        <dbReference type="SAM" id="Phobius"/>
    </source>
</evidence>
<protein>
    <submittedName>
        <fullName evidence="5">Lytic transglycosylase, DUF4124</fullName>
    </submittedName>
</protein>
<dbReference type="InterPro" id="IPR025392">
    <property type="entry name" value="DUF4124"/>
</dbReference>
<dbReference type="PANTHER" id="PTHR37423:SF2">
    <property type="entry name" value="MEMBRANE-BOUND LYTIC MUREIN TRANSGLYCOSYLASE C"/>
    <property type="match status" value="1"/>
</dbReference>
<dbReference type="GO" id="GO:0008933">
    <property type="term" value="F:peptidoglycan lytic transglycosylase activity"/>
    <property type="evidence" value="ECO:0007669"/>
    <property type="project" value="InterPro"/>
</dbReference>
<dbReference type="InterPro" id="IPR008258">
    <property type="entry name" value="Transglycosylase_SLT_dom_1"/>
</dbReference>
<evidence type="ECO:0000259" key="3">
    <source>
        <dbReference type="Pfam" id="PF01464"/>
    </source>
</evidence>
<dbReference type="Pfam" id="PF13511">
    <property type="entry name" value="DUF4124"/>
    <property type="match status" value="1"/>
</dbReference>